<evidence type="ECO:0000313" key="2">
    <source>
        <dbReference type="EMBL" id="CAD2189459.1"/>
    </source>
</evidence>
<reference evidence="2 3" key="1">
    <citation type="submission" date="2020-08" db="EMBL/GenBank/DDBJ databases">
        <authorList>
            <person name="Koutsovoulos G."/>
            <person name="Danchin GJ E."/>
        </authorList>
    </citation>
    <scope>NUCLEOTIDE SEQUENCE [LARGE SCALE GENOMIC DNA]</scope>
</reference>
<evidence type="ECO:0000256" key="1">
    <source>
        <dbReference type="SAM" id="Phobius"/>
    </source>
</evidence>
<gene>
    <name evidence="2" type="ORF">MENT_LOCUS42182</name>
</gene>
<comment type="caution">
    <text evidence="2">The sequence shown here is derived from an EMBL/GenBank/DDBJ whole genome shotgun (WGS) entry which is preliminary data.</text>
</comment>
<evidence type="ECO:0000313" key="3">
    <source>
        <dbReference type="Proteomes" id="UP000580250"/>
    </source>
</evidence>
<accession>A0A6V7WQX8</accession>
<keyword evidence="1" id="KW-0812">Transmembrane</keyword>
<keyword evidence="1" id="KW-0472">Membrane</keyword>
<organism evidence="2 3">
    <name type="scientific">Meloidogyne enterolobii</name>
    <name type="common">Root-knot nematode worm</name>
    <name type="synonym">Meloidogyne mayaguensis</name>
    <dbReference type="NCBI Taxonomy" id="390850"/>
    <lineage>
        <taxon>Eukaryota</taxon>
        <taxon>Metazoa</taxon>
        <taxon>Ecdysozoa</taxon>
        <taxon>Nematoda</taxon>
        <taxon>Chromadorea</taxon>
        <taxon>Rhabditida</taxon>
        <taxon>Tylenchina</taxon>
        <taxon>Tylenchomorpha</taxon>
        <taxon>Tylenchoidea</taxon>
        <taxon>Meloidogynidae</taxon>
        <taxon>Meloidogyninae</taxon>
        <taxon>Meloidogyne</taxon>
    </lineage>
</organism>
<name>A0A6V7WQX8_MELEN</name>
<dbReference type="Proteomes" id="UP000580250">
    <property type="component" value="Unassembled WGS sequence"/>
</dbReference>
<protein>
    <submittedName>
        <fullName evidence="2">Uncharacterized protein</fullName>
    </submittedName>
</protein>
<dbReference type="EMBL" id="CAJEWN010000750">
    <property type="protein sequence ID" value="CAD2189459.1"/>
    <property type="molecule type" value="Genomic_DNA"/>
</dbReference>
<sequence>MGVVRTGPIRKFSLIYLFSLSRIFFISQHNFLLIAHIILMILLEFPNNFQLQSKLKQNSHVFILQSLLKF</sequence>
<keyword evidence="1" id="KW-1133">Transmembrane helix</keyword>
<feature type="transmembrane region" description="Helical" evidence="1">
    <location>
        <begin position="12"/>
        <end position="43"/>
    </location>
</feature>
<dbReference type="AlphaFoldDB" id="A0A6V7WQX8"/>
<proteinExistence type="predicted"/>